<evidence type="ECO:0000313" key="4">
    <source>
        <dbReference type="EMBL" id="KAK9696834.1"/>
    </source>
</evidence>
<accession>A0ABR2VSK8</accession>
<evidence type="ECO:0000256" key="2">
    <source>
        <dbReference type="SAM" id="Phobius"/>
    </source>
</evidence>
<dbReference type="SUPFAM" id="SSF47923">
    <property type="entry name" value="Ypt/Rab-GAP domain of gyp1p"/>
    <property type="match status" value="2"/>
</dbReference>
<evidence type="ECO:0000313" key="5">
    <source>
        <dbReference type="Proteomes" id="UP001479436"/>
    </source>
</evidence>
<dbReference type="PANTHER" id="PTHR20913">
    <property type="entry name" value="TBC1 DOMAIN FAMILY MEMBER 20/GTPASE"/>
    <property type="match status" value="1"/>
</dbReference>
<dbReference type="SMART" id="SM00164">
    <property type="entry name" value="TBC"/>
    <property type="match status" value="1"/>
</dbReference>
<keyword evidence="2" id="KW-1133">Transmembrane helix</keyword>
<keyword evidence="2" id="KW-0812">Transmembrane</keyword>
<keyword evidence="1" id="KW-0343">GTPase activation</keyword>
<dbReference type="Gene3D" id="1.10.8.1310">
    <property type="match status" value="1"/>
</dbReference>
<dbReference type="InterPro" id="IPR045913">
    <property type="entry name" value="TBC20/Gyp8-like"/>
</dbReference>
<comment type="caution">
    <text evidence="4">The sequence shown here is derived from an EMBL/GenBank/DDBJ whole genome shotgun (WGS) entry which is preliminary data.</text>
</comment>
<organism evidence="4 5">
    <name type="scientific">Basidiobolus ranarum</name>
    <dbReference type="NCBI Taxonomy" id="34480"/>
    <lineage>
        <taxon>Eukaryota</taxon>
        <taxon>Fungi</taxon>
        <taxon>Fungi incertae sedis</taxon>
        <taxon>Zoopagomycota</taxon>
        <taxon>Entomophthoromycotina</taxon>
        <taxon>Basidiobolomycetes</taxon>
        <taxon>Basidiobolales</taxon>
        <taxon>Basidiobolaceae</taxon>
        <taxon>Basidiobolus</taxon>
    </lineage>
</organism>
<dbReference type="InterPro" id="IPR000195">
    <property type="entry name" value="Rab-GAP-TBC_dom"/>
</dbReference>
<dbReference type="InterPro" id="IPR035969">
    <property type="entry name" value="Rab-GAP_TBC_sf"/>
</dbReference>
<reference evidence="4 5" key="1">
    <citation type="submission" date="2023-04" db="EMBL/GenBank/DDBJ databases">
        <title>Genome of Basidiobolus ranarum AG-B5.</title>
        <authorList>
            <person name="Stajich J.E."/>
            <person name="Carter-House D."/>
            <person name="Gryganskyi A."/>
        </authorList>
    </citation>
    <scope>NUCLEOTIDE SEQUENCE [LARGE SCALE GENOMIC DNA]</scope>
    <source>
        <strain evidence="4 5">AG-B5</strain>
    </source>
</reference>
<dbReference type="Gene3D" id="1.10.472.80">
    <property type="entry name" value="Ypt/Rab-GAP domain of gyp1p, domain 3"/>
    <property type="match status" value="1"/>
</dbReference>
<dbReference type="Pfam" id="PF00566">
    <property type="entry name" value="RabGAP-TBC"/>
    <property type="match status" value="1"/>
</dbReference>
<evidence type="ECO:0000256" key="1">
    <source>
        <dbReference type="ARBA" id="ARBA00022468"/>
    </source>
</evidence>
<proteinExistence type="predicted"/>
<sequence>MVRKKTLHRTHPRRSNRDKQQLRVGLINDAIRNKDIASLKMLATTGPGLLNDGLRRLSWPLILHCDKTQINPTESKPHKDESQVSLDVKRSLGKLPTADTRQTWRAEKRKDLTSVITQVLRNNPNLSYYQGFHDICTCLLLVLGPDKATEAAQNMALFFLRDAMSDSLEPVMSQLALMQTIIAQEDSEVNNFLLKSETPPYFCLSWVLTWCSHDFNDFSKVTRLFDFFLCVNPLAPVYFAASGVLSRKDELLECECEYAMGHTFLSKLPQEANVDVLITRSMDLLAKYPPNKLQTLAGLQLPVRSVVNTYNETWENLGFEDQPDIKHVRKILSKPLPPAQKRDPRQNYFGKNANRILAVLALSASVSTVAIAFLMKNELARNWMSSSL</sequence>
<dbReference type="EMBL" id="JASJQH010007919">
    <property type="protein sequence ID" value="KAK9696834.1"/>
    <property type="molecule type" value="Genomic_DNA"/>
</dbReference>
<protein>
    <submittedName>
        <fullName evidence="4">GTPase-activating protein gyp8</fullName>
    </submittedName>
</protein>
<keyword evidence="2" id="KW-0472">Membrane</keyword>
<dbReference type="PANTHER" id="PTHR20913:SF7">
    <property type="entry name" value="RE60063P"/>
    <property type="match status" value="1"/>
</dbReference>
<dbReference type="PROSITE" id="PS50086">
    <property type="entry name" value="TBC_RABGAP"/>
    <property type="match status" value="1"/>
</dbReference>
<feature type="domain" description="Rab-GAP TBC" evidence="3">
    <location>
        <begin position="49"/>
        <end position="232"/>
    </location>
</feature>
<feature type="transmembrane region" description="Helical" evidence="2">
    <location>
        <begin position="356"/>
        <end position="375"/>
    </location>
</feature>
<name>A0ABR2VSK8_9FUNG</name>
<evidence type="ECO:0000259" key="3">
    <source>
        <dbReference type="PROSITE" id="PS50086"/>
    </source>
</evidence>
<gene>
    <name evidence="4" type="primary">GYP8</name>
    <name evidence="4" type="ORF">K7432_012258</name>
</gene>
<dbReference type="Proteomes" id="UP001479436">
    <property type="component" value="Unassembled WGS sequence"/>
</dbReference>
<keyword evidence="5" id="KW-1185">Reference proteome</keyword>